<dbReference type="InterPro" id="IPR029071">
    <property type="entry name" value="Ubiquitin-like_domsf"/>
</dbReference>
<organism evidence="4 5">
    <name type="scientific">Exidia glandulosa HHB12029</name>
    <dbReference type="NCBI Taxonomy" id="1314781"/>
    <lineage>
        <taxon>Eukaryota</taxon>
        <taxon>Fungi</taxon>
        <taxon>Dikarya</taxon>
        <taxon>Basidiomycota</taxon>
        <taxon>Agaricomycotina</taxon>
        <taxon>Agaricomycetes</taxon>
        <taxon>Auriculariales</taxon>
        <taxon>Exidiaceae</taxon>
        <taxon>Exidia</taxon>
    </lineage>
</organism>
<dbReference type="InParanoid" id="A0A165JXI3"/>
<dbReference type="PANTHER" id="PTHR28049">
    <property type="entry name" value="TRANSMEMBRANE PROTEIN YOR223W"/>
    <property type="match status" value="1"/>
</dbReference>
<sequence>MLPLSEKAKGKQRALNPESEPTAGPSAPPTVPPSPEPSAHRDVLVRFSEGAHDLLIPVTRTDTIKDIKRQIRVQRPPLERRRLKLIHSGRLLHDATHLLEYIQNLEKYAPKPEEDSSILFSAKETDKGKGKAKPEPPKPVWLHCSVGTRLEPHEEDDGGLQQQTAQVRPLRGFDRLAAAGFSESEISALRAQFHSTPQGLDDVGSGGGTVLNEEELEDQARILEERWIDSLDNGREHTSAAAESTAVATLVQGLLVGFFFPLLPFFFMREARQPAFWSDGRGVHRMGSVVFSRRMQIAIVMGFVMNVSFGTWRYLSS</sequence>
<evidence type="ECO:0000256" key="1">
    <source>
        <dbReference type="SAM" id="MobiDB-lite"/>
    </source>
</evidence>
<keyword evidence="2" id="KW-0812">Transmembrane</keyword>
<evidence type="ECO:0000256" key="2">
    <source>
        <dbReference type="SAM" id="Phobius"/>
    </source>
</evidence>
<keyword evidence="2" id="KW-0472">Membrane</keyword>
<dbReference type="PROSITE" id="PS50053">
    <property type="entry name" value="UBIQUITIN_2"/>
    <property type="match status" value="1"/>
</dbReference>
<evidence type="ECO:0000259" key="3">
    <source>
        <dbReference type="PROSITE" id="PS50053"/>
    </source>
</evidence>
<feature type="transmembrane region" description="Helical" evidence="2">
    <location>
        <begin position="295"/>
        <end position="315"/>
    </location>
</feature>
<feature type="compositionally biased region" description="Pro residues" evidence="1">
    <location>
        <begin position="26"/>
        <end position="36"/>
    </location>
</feature>
<dbReference type="AlphaFoldDB" id="A0A165JXI3"/>
<dbReference type="InterPro" id="IPR025390">
    <property type="entry name" value="Dsc3_C"/>
</dbReference>
<dbReference type="OrthoDB" id="2556122at2759"/>
<dbReference type="GO" id="GO:0005783">
    <property type="term" value="C:endoplasmic reticulum"/>
    <property type="evidence" value="ECO:0007669"/>
    <property type="project" value="TreeGrafter"/>
</dbReference>
<evidence type="ECO:0000313" key="5">
    <source>
        <dbReference type="Proteomes" id="UP000077266"/>
    </source>
</evidence>
<dbReference type="GO" id="GO:0044695">
    <property type="term" value="C:Dsc E3 ubiquitin ligase complex"/>
    <property type="evidence" value="ECO:0007669"/>
    <property type="project" value="InterPro"/>
</dbReference>
<keyword evidence="2" id="KW-1133">Transmembrane helix</keyword>
<reference evidence="4 5" key="1">
    <citation type="journal article" date="2016" name="Mol. Biol. Evol.">
        <title>Comparative Genomics of Early-Diverging Mushroom-Forming Fungi Provides Insights into the Origins of Lignocellulose Decay Capabilities.</title>
        <authorList>
            <person name="Nagy L.G."/>
            <person name="Riley R."/>
            <person name="Tritt A."/>
            <person name="Adam C."/>
            <person name="Daum C."/>
            <person name="Floudas D."/>
            <person name="Sun H."/>
            <person name="Yadav J.S."/>
            <person name="Pangilinan J."/>
            <person name="Larsson K.H."/>
            <person name="Matsuura K."/>
            <person name="Barry K."/>
            <person name="Labutti K."/>
            <person name="Kuo R."/>
            <person name="Ohm R.A."/>
            <person name="Bhattacharya S.S."/>
            <person name="Shirouzu T."/>
            <person name="Yoshinaga Y."/>
            <person name="Martin F.M."/>
            <person name="Grigoriev I.V."/>
            <person name="Hibbett D.S."/>
        </authorList>
    </citation>
    <scope>NUCLEOTIDE SEQUENCE [LARGE SCALE GENOMIC DNA]</scope>
    <source>
        <strain evidence="4 5">HHB12029</strain>
    </source>
</reference>
<dbReference type="InterPro" id="IPR045226">
    <property type="entry name" value="Dsc3"/>
</dbReference>
<dbReference type="PANTHER" id="PTHR28049:SF1">
    <property type="entry name" value="DSC E3 UBIQUITIN LIGASE COMPLEX SUBUNIT 3"/>
    <property type="match status" value="1"/>
</dbReference>
<dbReference type="InterPro" id="IPR019413">
    <property type="entry name" value="Dsc3_ub-like_dom"/>
</dbReference>
<gene>
    <name evidence="4" type="ORF">EXIGLDRAFT_644247</name>
</gene>
<feature type="domain" description="Ubiquitin-like" evidence="3">
    <location>
        <begin position="41"/>
        <end position="101"/>
    </location>
</feature>
<keyword evidence="5" id="KW-1185">Reference proteome</keyword>
<feature type="region of interest" description="Disordered" evidence="1">
    <location>
        <begin position="1"/>
        <end position="40"/>
    </location>
</feature>
<accession>A0A165JXI3</accession>
<name>A0A165JXI3_EXIGL</name>
<dbReference type="InterPro" id="IPR000626">
    <property type="entry name" value="Ubiquitin-like_dom"/>
</dbReference>
<dbReference type="SUPFAM" id="SSF54236">
    <property type="entry name" value="Ubiquitin-like"/>
    <property type="match status" value="1"/>
</dbReference>
<protein>
    <recommendedName>
        <fullName evidence="3">Ubiquitin-like domain-containing protein</fullName>
    </recommendedName>
</protein>
<dbReference type="Proteomes" id="UP000077266">
    <property type="component" value="Unassembled WGS sequence"/>
</dbReference>
<dbReference type="Gene3D" id="3.10.20.90">
    <property type="entry name" value="Phosphatidylinositol 3-kinase Catalytic Subunit, Chain A, domain 1"/>
    <property type="match status" value="1"/>
</dbReference>
<dbReference type="Pfam" id="PF10302">
    <property type="entry name" value="Dsc3_N"/>
    <property type="match status" value="1"/>
</dbReference>
<dbReference type="Pfam" id="PF13373">
    <property type="entry name" value="Dsc3_C"/>
    <property type="match status" value="1"/>
</dbReference>
<feature type="transmembrane region" description="Helical" evidence="2">
    <location>
        <begin position="246"/>
        <end position="267"/>
    </location>
</feature>
<proteinExistence type="predicted"/>
<evidence type="ECO:0000313" key="4">
    <source>
        <dbReference type="EMBL" id="KZV95480.1"/>
    </source>
</evidence>
<dbReference type="EMBL" id="KV425956">
    <property type="protein sequence ID" value="KZV95480.1"/>
    <property type="molecule type" value="Genomic_DNA"/>
</dbReference>
<dbReference type="FunCoup" id="A0A165JXI3">
    <property type="interactions" value="5"/>
</dbReference>
<dbReference type="STRING" id="1314781.A0A165JXI3"/>